<sequence length="142" mass="15381">MALNIASGNRYIIVNTKSQTVMDLSGSDGVSVIGFPKHGQANQQWELVFAETGWHIKSVSSGKYLQVAGGHQGGSRIVATNVPFIWYIWADNAEVTSARISVPGCSCDIDLSEGGSVAPCTPVQLWDRAEGARNQVWRFEKV</sequence>
<dbReference type="Gene3D" id="2.80.10.50">
    <property type="match status" value="1"/>
</dbReference>
<dbReference type="InterPro" id="IPR000772">
    <property type="entry name" value="Ricin_B_lectin"/>
</dbReference>
<reference evidence="2 3" key="1">
    <citation type="submission" date="2019-12" db="EMBL/GenBank/DDBJ databases">
        <authorList>
            <person name="Floudas D."/>
            <person name="Bentzer J."/>
            <person name="Ahren D."/>
            <person name="Johansson T."/>
            <person name="Persson P."/>
            <person name="Tunlid A."/>
        </authorList>
    </citation>
    <scope>NUCLEOTIDE SEQUENCE [LARGE SCALE GENOMIC DNA]</scope>
    <source>
        <strain evidence="2 3">CBS 102.39</strain>
    </source>
</reference>
<feature type="domain" description="Ricin B lectin" evidence="1">
    <location>
        <begin position="41"/>
        <end position="126"/>
    </location>
</feature>
<evidence type="ECO:0000313" key="3">
    <source>
        <dbReference type="Proteomes" id="UP000521872"/>
    </source>
</evidence>
<dbReference type="EMBL" id="JAACJL010000002">
    <property type="protein sequence ID" value="KAF4621988.1"/>
    <property type="molecule type" value="Genomic_DNA"/>
</dbReference>
<proteinExistence type="predicted"/>
<gene>
    <name evidence="2" type="ORF">D9613_009503</name>
</gene>
<evidence type="ECO:0000313" key="2">
    <source>
        <dbReference type="EMBL" id="KAF4621988.1"/>
    </source>
</evidence>
<dbReference type="AlphaFoldDB" id="A0A8H4VTJ6"/>
<accession>A0A8H4VTJ6</accession>
<name>A0A8H4VTJ6_9AGAR</name>
<dbReference type="SUPFAM" id="SSF50370">
    <property type="entry name" value="Ricin B-like lectins"/>
    <property type="match status" value="1"/>
</dbReference>
<dbReference type="Pfam" id="PF14200">
    <property type="entry name" value="RicinB_lectin_2"/>
    <property type="match status" value="1"/>
</dbReference>
<dbReference type="Proteomes" id="UP000521872">
    <property type="component" value="Unassembled WGS sequence"/>
</dbReference>
<evidence type="ECO:0000259" key="1">
    <source>
        <dbReference type="Pfam" id="PF14200"/>
    </source>
</evidence>
<protein>
    <recommendedName>
        <fullName evidence="1">Ricin B lectin domain-containing protein</fullName>
    </recommendedName>
</protein>
<dbReference type="InterPro" id="IPR035992">
    <property type="entry name" value="Ricin_B-like_lectins"/>
</dbReference>
<dbReference type="CDD" id="cd23422">
    <property type="entry name" value="beta-trefoil_Ricin_MPL_CNL"/>
    <property type="match status" value="1"/>
</dbReference>
<organism evidence="2 3">
    <name type="scientific">Agrocybe pediades</name>
    <dbReference type="NCBI Taxonomy" id="84607"/>
    <lineage>
        <taxon>Eukaryota</taxon>
        <taxon>Fungi</taxon>
        <taxon>Dikarya</taxon>
        <taxon>Basidiomycota</taxon>
        <taxon>Agaricomycotina</taxon>
        <taxon>Agaricomycetes</taxon>
        <taxon>Agaricomycetidae</taxon>
        <taxon>Agaricales</taxon>
        <taxon>Agaricineae</taxon>
        <taxon>Strophariaceae</taxon>
        <taxon>Agrocybe</taxon>
    </lineage>
</organism>
<comment type="caution">
    <text evidence="2">The sequence shown here is derived from an EMBL/GenBank/DDBJ whole genome shotgun (WGS) entry which is preliminary data.</text>
</comment>
<keyword evidence="3" id="KW-1185">Reference proteome</keyword>